<dbReference type="EMBL" id="BAABGP010000022">
    <property type="protein sequence ID" value="GAA4489337.1"/>
    <property type="molecule type" value="Genomic_DNA"/>
</dbReference>
<dbReference type="RefSeq" id="WP_345188218.1">
    <property type="nucleotide sequence ID" value="NZ_BAABGP010000022.1"/>
</dbReference>
<reference evidence="3" key="1">
    <citation type="journal article" date="2019" name="Int. J. Syst. Evol. Microbiol.">
        <title>The Global Catalogue of Microorganisms (GCM) 10K type strain sequencing project: providing services to taxonomists for standard genome sequencing and annotation.</title>
        <authorList>
            <consortium name="The Broad Institute Genomics Platform"/>
            <consortium name="The Broad Institute Genome Sequencing Center for Infectious Disease"/>
            <person name="Wu L."/>
            <person name="Ma J."/>
        </authorList>
    </citation>
    <scope>NUCLEOTIDE SEQUENCE [LARGE SCALE GENOMIC DNA]</scope>
    <source>
        <strain evidence="3">JCM 17839</strain>
    </source>
</reference>
<proteinExistence type="predicted"/>
<comment type="caution">
    <text evidence="2">The sequence shown here is derived from an EMBL/GenBank/DDBJ whole genome shotgun (WGS) entry which is preliminary data.</text>
</comment>
<keyword evidence="3" id="KW-1185">Reference proteome</keyword>
<accession>A0ABP8PPL8</accession>
<evidence type="ECO:0000313" key="3">
    <source>
        <dbReference type="Proteomes" id="UP001500731"/>
    </source>
</evidence>
<protein>
    <recommendedName>
        <fullName evidence="1">Fic/DOC N-terminal domain-containing protein</fullName>
    </recommendedName>
</protein>
<gene>
    <name evidence="2" type="ORF">GCM10023171_30090</name>
</gene>
<evidence type="ECO:0000259" key="1">
    <source>
        <dbReference type="Pfam" id="PF13784"/>
    </source>
</evidence>
<sequence length="126" mass="14092">MIRARSALAALDQAAKRMQNPLVLVNSLSLLEAQASSEIENIVTTTDELFRFAEQAVTDSASAETRETLRYRAALFTGMRAIQKRPISVNTAIEVCRRIHDREIRVRDLPGTIIWNAQAVKSRVVV</sequence>
<dbReference type="InterPro" id="IPR025758">
    <property type="entry name" value="Fic/DOC_N"/>
</dbReference>
<dbReference type="Pfam" id="PF13784">
    <property type="entry name" value="Fic_N"/>
    <property type="match status" value="1"/>
</dbReference>
<name>A0ABP8PPL8_9MICO</name>
<organism evidence="2 3">
    <name type="scientific">Microbacterium panaciterrae</name>
    <dbReference type="NCBI Taxonomy" id="985759"/>
    <lineage>
        <taxon>Bacteria</taxon>
        <taxon>Bacillati</taxon>
        <taxon>Actinomycetota</taxon>
        <taxon>Actinomycetes</taxon>
        <taxon>Micrococcales</taxon>
        <taxon>Microbacteriaceae</taxon>
        <taxon>Microbacterium</taxon>
    </lineage>
</organism>
<evidence type="ECO:0000313" key="2">
    <source>
        <dbReference type="EMBL" id="GAA4489337.1"/>
    </source>
</evidence>
<dbReference type="Proteomes" id="UP001500731">
    <property type="component" value="Unassembled WGS sequence"/>
</dbReference>
<feature type="domain" description="Fic/DOC N-terminal" evidence="1">
    <location>
        <begin position="1"/>
        <end position="79"/>
    </location>
</feature>